<sequence length="471" mass="52037">MKNILSNTIKLAALVSVLSFSSCKKFIDILPVGGGQIPTTLSDYEALLRDEYSNHRTDITQAVLLLNDKFETTANLNYYPLYKANYNWNESADRIALNNADESTYYNMYTGINTSNLIIEKAAGTTGGTEAQKAELIGQAKVLRAFDYDILANYYADTYEEANASTKLSVPLILSADIGAAYTQVSIKELYDFMLKDINEAIPALGATSATVLHPNLGSANALKARILLQMGRYADALAAANEALKYNDKLFDWTTFYNTYKTQIEAVNVYNNAPSPMGFNYVENYYFRHGASSNAGREQAIRVDRATRFEQGDARFASRWKLRTVGADTYYTSITTGYFNVGGLTTTEVYLIKAECQARLNDIPGAMSTLNAIRVKRIFAANYAPLSASNTIDAVKLIQRTKRNELILGITPFADTRRLNKDPNYAVTLSKTEAGQALTLAPNARMWTMPFPLGASKNPGNGTIKQNVDK</sequence>
<accession>A0A1G7UTF0</accession>
<dbReference type="SUPFAM" id="SSF48452">
    <property type="entry name" value="TPR-like"/>
    <property type="match status" value="1"/>
</dbReference>
<protein>
    <submittedName>
        <fullName evidence="2">SusD family protein</fullName>
    </submittedName>
</protein>
<dbReference type="AlphaFoldDB" id="A0A1G7UTF0"/>
<dbReference type="OrthoDB" id="629561at2"/>
<keyword evidence="3" id="KW-1185">Reference proteome</keyword>
<dbReference type="PROSITE" id="PS51257">
    <property type="entry name" value="PROKAR_LIPOPROTEIN"/>
    <property type="match status" value="1"/>
</dbReference>
<dbReference type="Pfam" id="PF14322">
    <property type="entry name" value="SusD-like_3"/>
    <property type="match status" value="1"/>
</dbReference>
<feature type="domain" description="SusD-like N-terminal" evidence="1">
    <location>
        <begin position="43"/>
        <end position="229"/>
    </location>
</feature>
<dbReference type="STRING" id="405671.SAMN05421827_107112"/>
<dbReference type="Proteomes" id="UP000199643">
    <property type="component" value="Unassembled WGS sequence"/>
</dbReference>
<dbReference type="InterPro" id="IPR033985">
    <property type="entry name" value="SusD-like_N"/>
</dbReference>
<dbReference type="InterPro" id="IPR011990">
    <property type="entry name" value="TPR-like_helical_dom_sf"/>
</dbReference>
<gene>
    <name evidence="2" type="ORF">SAMN05421827_107112</name>
</gene>
<dbReference type="EMBL" id="FNCH01000007">
    <property type="protein sequence ID" value="SDG50803.1"/>
    <property type="molecule type" value="Genomic_DNA"/>
</dbReference>
<evidence type="ECO:0000313" key="3">
    <source>
        <dbReference type="Proteomes" id="UP000199643"/>
    </source>
</evidence>
<dbReference type="Gene3D" id="1.25.40.390">
    <property type="match status" value="1"/>
</dbReference>
<reference evidence="3" key="1">
    <citation type="submission" date="2016-10" db="EMBL/GenBank/DDBJ databases">
        <authorList>
            <person name="Varghese N."/>
            <person name="Submissions S."/>
        </authorList>
    </citation>
    <scope>NUCLEOTIDE SEQUENCE [LARGE SCALE GENOMIC DNA]</scope>
    <source>
        <strain evidence="3">DSM 17933</strain>
    </source>
</reference>
<dbReference type="RefSeq" id="WP_090499639.1">
    <property type="nucleotide sequence ID" value="NZ_FNCH01000007.1"/>
</dbReference>
<organism evidence="2 3">
    <name type="scientific">Pedobacter terrae</name>
    <dbReference type="NCBI Taxonomy" id="405671"/>
    <lineage>
        <taxon>Bacteria</taxon>
        <taxon>Pseudomonadati</taxon>
        <taxon>Bacteroidota</taxon>
        <taxon>Sphingobacteriia</taxon>
        <taxon>Sphingobacteriales</taxon>
        <taxon>Sphingobacteriaceae</taxon>
        <taxon>Pedobacter</taxon>
    </lineage>
</organism>
<name>A0A1G7UTF0_9SPHI</name>
<evidence type="ECO:0000313" key="2">
    <source>
        <dbReference type="EMBL" id="SDG50803.1"/>
    </source>
</evidence>
<evidence type="ECO:0000259" key="1">
    <source>
        <dbReference type="Pfam" id="PF14322"/>
    </source>
</evidence>
<proteinExistence type="predicted"/>